<proteinExistence type="inferred from homology"/>
<evidence type="ECO:0000313" key="5">
    <source>
        <dbReference type="EMBL" id="CAF4414579.1"/>
    </source>
</evidence>
<dbReference type="PANTHER" id="PTHR12000">
    <property type="entry name" value="HEMOGLOBINASE FAMILY MEMBER"/>
    <property type="match status" value="1"/>
</dbReference>
<dbReference type="GO" id="GO:0051603">
    <property type="term" value="P:proteolysis involved in protein catabolic process"/>
    <property type="evidence" value="ECO:0007669"/>
    <property type="project" value="TreeGrafter"/>
</dbReference>
<dbReference type="GO" id="GO:0005773">
    <property type="term" value="C:vacuole"/>
    <property type="evidence" value="ECO:0007669"/>
    <property type="project" value="GOC"/>
</dbReference>
<feature type="coiled-coil region" evidence="2">
    <location>
        <begin position="50"/>
        <end position="77"/>
    </location>
</feature>
<gene>
    <name evidence="4" type="ORF">OVA965_LOCUS42290</name>
    <name evidence="5" type="ORF">TMI583_LOCUS44152</name>
</gene>
<dbReference type="InterPro" id="IPR001096">
    <property type="entry name" value="Peptidase_C13"/>
</dbReference>
<dbReference type="InterPro" id="IPR046427">
    <property type="entry name" value="Legumain_prodom_sf"/>
</dbReference>
<comment type="caution">
    <text evidence="5">The sequence shown here is derived from an EMBL/GenBank/DDBJ whole genome shotgun (WGS) entry which is preliminary data.</text>
</comment>
<dbReference type="Gene3D" id="1.10.132.130">
    <property type="match status" value="1"/>
</dbReference>
<evidence type="ECO:0000256" key="2">
    <source>
        <dbReference type="SAM" id="Coils"/>
    </source>
</evidence>
<keyword evidence="2" id="KW-0175">Coiled coil</keyword>
<dbReference type="GO" id="GO:0006624">
    <property type="term" value="P:vacuolar protein processing"/>
    <property type="evidence" value="ECO:0007669"/>
    <property type="project" value="TreeGrafter"/>
</dbReference>
<dbReference type="EMBL" id="CAJOBA010075346">
    <property type="protein sequence ID" value="CAF4414579.1"/>
    <property type="molecule type" value="Genomic_DNA"/>
</dbReference>
<evidence type="ECO:0000313" key="4">
    <source>
        <dbReference type="EMBL" id="CAF1604477.1"/>
    </source>
</evidence>
<dbReference type="EMBL" id="CAJNOK010051434">
    <property type="protein sequence ID" value="CAF1604477.1"/>
    <property type="molecule type" value="Genomic_DNA"/>
</dbReference>
<dbReference type="Proteomes" id="UP000682733">
    <property type="component" value="Unassembled WGS sequence"/>
</dbReference>
<feature type="domain" description="Legumain prodomain" evidence="3">
    <location>
        <begin position="62"/>
        <end position="157"/>
    </location>
</feature>
<name>A0A8S2VRI6_9BILA</name>
<evidence type="ECO:0000259" key="3">
    <source>
        <dbReference type="Pfam" id="PF20985"/>
    </source>
</evidence>
<dbReference type="Proteomes" id="UP000677228">
    <property type="component" value="Unassembled WGS sequence"/>
</dbReference>
<dbReference type="GO" id="GO:0004197">
    <property type="term" value="F:cysteine-type endopeptidase activity"/>
    <property type="evidence" value="ECO:0007669"/>
    <property type="project" value="TreeGrafter"/>
</dbReference>
<evidence type="ECO:0000256" key="1">
    <source>
        <dbReference type="ARBA" id="ARBA00009941"/>
    </source>
</evidence>
<dbReference type="CDD" id="cd21115">
    <property type="entry name" value="legumain_C"/>
    <property type="match status" value="1"/>
</dbReference>
<reference evidence="5" key="1">
    <citation type="submission" date="2021-02" db="EMBL/GenBank/DDBJ databases">
        <authorList>
            <person name="Nowell W R."/>
        </authorList>
    </citation>
    <scope>NUCLEOTIDE SEQUENCE</scope>
</reference>
<dbReference type="InterPro" id="IPR048501">
    <property type="entry name" value="Legum_prodom"/>
</dbReference>
<dbReference type="AlphaFoldDB" id="A0A8S2VRI6"/>
<comment type="similarity">
    <text evidence="1">Belongs to the peptidase C13 family.</text>
</comment>
<dbReference type="Pfam" id="PF20985">
    <property type="entry name" value="Legum_prodom"/>
    <property type="match status" value="1"/>
</dbReference>
<protein>
    <recommendedName>
        <fullName evidence="3">Legumain prodomain domain-containing protein</fullName>
    </recommendedName>
</protein>
<dbReference type="PANTHER" id="PTHR12000:SF42">
    <property type="entry name" value="LEGUMAIN"/>
    <property type="match status" value="1"/>
</dbReference>
<evidence type="ECO:0000313" key="6">
    <source>
        <dbReference type="Proteomes" id="UP000682733"/>
    </source>
</evidence>
<organism evidence="5 6">
    <name type="scientific">Didymodactylos carnosus</name>
    <dbReference type="NCBI Taxonomy" id="1234261"/>
    <lineage>
        <taxon>Eukaryota</taxon>
        <taxon>Metazoa</taxon>
        <taxon>Spiralia</taxon>
        <taxon>Gnathifera</taxon>
        <taxon>Rotifera</taxon>
        <taxon>Eurotatoria</taxon>
        <taxon>Bdelloidea</taxon>
        <taxon>Philodinida</taxon>
        <taxon>Philodinidae</taxon>
        <taxon>Didymodactylos</taxon>
    </lineage>
</organism>
<sequence length="165" mass="18924">MVAEFQGELEPLSKPPKNPTVDYYNGLLKRDAVATEDVRLSIVARRLAASESDSENQKQLQKELEQLLQDRSTIQAHIHEIAAVSLSTNRANLYQTVVQQRKKITDHDCYKSVTQHVQQKCFDLQNEFVLNKLYIMANLCEAGLRDFTIKNAINVVCTSRLHFEY</sequence>
<accession>A0A8S2VRI6</accession>
<dbReference type="FunFam" id="1.10.132.130:FF:000001">
    <property type="entry name" value="Vacuolar-processing enzyme beta-isozyme"/>
    <property type="match status" value="1"/>
</dbReference>